<comment type="subcellular location">
    <subcellularLocation>
        <location evidence="1">Cell membrane</location>
        <topology evidence="1">Multi-pass membrane protein</topology>
    </subcellularLocation>
</comment>
<dbReference type="Pfam" id="PF07690">
    <property type="entry name" value="MFS_1"/>
    <property type="match status" value="1"/>
</dbReference>
<dbReference type="RefSeq" id="WP_141847381.1">
    <property type="nucleotide sequence ID" value="NZ_BAAAPR010000002.1"/>
</dbReference>
<accession>A0A542DY20</accession>
<dbReference type="InterPro" id="IPR020846">
    <property type="entry name" value="MFS_dom"/>
</dbReference>
<dbReference type="Proteomes" id="UP000317893">
    <property type="component" value="Unassembled WGS sequence"/>
</dbReference>
<dbReference type="SUPFAM" id="SSF103473">
    <property type="entry name" value="MFS general substrate transporter"/>
    <property type="match status" value="1"/>
</dbReference>
<feature type="transmembrane region" description="Helical" evidence="7">
    <location>
        <begin position="234"/>
        <end position="250"/>
    </location>
</feature>
<keyword evidence="4 7" id="KW-0812">Transmembrane</keyword>
<organism evidence="9 10">
    <name type="scientific">Lapillicoccus jejuensis</name>
    <dbReference type="NCBI Taxonomy" id="402171"/>
    <lineage>
        <taxon>Bacteria</taxon>
        <taxon>Bacillati</taxon>
        <taxon>Actinomycetota</taxon>
        <taxon>Actinomycetes</taxon>
        <taxon>Micrococcales</taxon>
        <taxon>Intrasporangiaceae</taxon>
        <taxon>Lapillicoccus</taxon>
    </lineage>
</organism>
<keyword evidence="6 7" id="KW-0472">Membrane</keyword>
<feature type="transmembrane region" description="Helical" evidence="7">
    <location>
        <begin position="174"/>
        <end position="195"/>
    </location>
</feature>
<evidence type="ECO:0000256" key="6">
    <source>
        <dbReference type="ARBA" id="ARBA00023136"/>
    </source>
</evidence>
<feature type="transmembrane region" description="Helical" evidence="7">
    <location>
        <begin position="52"/>
        <end position="75"/>
    </location>
</feature>
<dbReference type="GO" id="GO:0005886">
    <property type="term" value="C:plasma membrane"/>
    <property type="evidence" value="ECO:0007669"/>
    <property type="project" value="UniProtKB-SubCell"/>
</dbReference>
<keyword evidence="10" id="KW-1185">Reference proteome</keyword>
<evidence type="ECO:0000259" key="8">
    <source>
        <dbReference type="PROSITE" id="PS50850"/>
    </source>
</evidence>
<dbReference type="InterPro" id="IPR001958">
    <property type="entry name" value="Tet-R_TetA/multi-R_MdtG-like"/>
</dbReference>
<dbReference type="AlphaFoldDB" id="A0A542DY20"/>
<dbReference type="InterPro" id="IPR050171">
    <property type="entry name" value="MFS_Transporters"/>
</dbReference>
<dbReference type="OrthoDB" id="5379144at2"/>
<evidence type="ECO:0000256" key="7">
    <source>
        <dbReference type="SAM" id="Phobius"/>
    </source>
</evidence>
<protein>
    <submittedName>
        <fullName evidence="9">Putative MFS family arabinose efflux permease</fullName>
    </submittedName>
</protein>
<dbReference type="PANTHER" id="PTHR23517:SF2">
    <property type="entry name" value="MULTIDRUG RESISTANCE PROTEIN MDTH"/>
    <property type="match status" value="1"/>
</dbReference>
<feature type="transmembrane region" description="Helical" evidence="7">
    <location>
        <begin position="301"/>
        <end position="322"/>
    </location>
</feature>
<feature type="transmembrane region" description="Helical" evidence="7">
    <location>
        <begin position="394"/>
        <end position="415"/>
    </location>
</feature>
<evidence type="ECO:0000256" key="4">
    <source>
        <dbReference type="ARBA" id="ARBA00022692"/>
    </source>
</evidence>
<name>A0A542DY20_9MICO</name>
<feature type="transmembrane region" description="Helical" evidence="7">
    <location>
        <begin position="270"/>
        <end position="289"/>
    </location>
</feature>
<reference evidence="9 10" key="1">
    <citation type="submission" date="2019-06" db="EMBL/GenBank/DDBJ databases">
        <title>Sequencing the genomes of 1000 actinobacteria strains.</title>
        <authorList>
            <person name="Klenk H.-P."/>
        </authorList>
    </citation>
    <scope>NUCLEOTIDE SEQUENCE [LARGE SCALE GENOMIC DNA]</scope>
    <source>
        <strain evidence="9 10">DSM 18607</strain>
    </source>
</reference>
<evidence type="ECO:0000313" key="10">
    <source>
        <dbReference type="Proteomes" id="UP000317893"/>
    </source>
</evidence>
<feature type="transmembrane region" description="Helical" evidence="7">
    <location>
        <begin position="145"/>
        <end position="168"/>
    </location>
</feature>
<dbReference type="PRINTS" id="PR01035">
    <property type="entry name" value="TCRTETA"/>
</dbReference>
<keyword evidence="5 7" id="KW-1133">Transmembrane helix</keyword>
<feature type="transmembrane region" description="Helical" evidence="7">
    <location>
        <begin position="366"/>
        <end position="388"/>
    </location>
</feature>
<gene>
    <name evidence="9" type="ORF">FB458_1066</name>
</gene>
<dbReference type="PANTHER" id="PTHR23517">
    <property type="entry name" value="RESISTANCE PROTEIN MDTM, PUTATIVE-RELATED-RELATED"/>
    <property type="match status" value="1"/>
</dbReference>
<evidence type="ECO:0000256" key="3">
    <source>
        <dbReference type="ARBA" id="ARBA00022475"/>
    </source>
</evidence>
<feature type="transmembrane region" description="Helical" evidence="7">
    <location>
        <begin position="23"/>
        <end position="46"/>
    </location>
</feature>
<evidence type="ECO:0000313" key="9">
    <source>
        <dbReference type="EMBL" id="TQJ07990.1"/>
    </source>
</evidence>
<evidence type="ECO:0000256" key="5">
    <source>
        <dbReference type="ARBA" id="ARBA00022989"/>
    </source>
</evidence>
<evidence type="ECO:0000256" key="2">
    <source>
        <dbReference type="ARBA" id="ARBA00022448"/>
    </source>
</evidence>
<dbReference type="GO" id="GO:0022857">
    <property type="term" value="F:transmembrane transporter activity"/>
    <property type="evidence" value="ECO:0007669"/>
    <property type="project" value="InterPro"/>
</dbReference>
<dbReference type="Gene3D" id="1.20.1250.20">
    <property type="entry name" value="MFS general substrate transporter like domains"/>
    <property type="match status" value="1"/>
</dbReference>
<feature type="domain" description="Major facilitator superfamily (MFS) profile" evidence="8">
    <location>
        <begin position="20"/>
        <end position="422"/>
    </location>
</feature>
<feature type="transmembrane region" description="Helical" evidence="7">
    <location>
        <begin position="328"/>
        <end position="346"/>
    </location>
</feature>
<comment type="caution">
    <text evidence="9">The sequence shown here is derived from an EMBL/GenBank/DDBJ whole genome shotgun (WGS) entry which is preliminary data.</text>
</comment>
<dbReference type="EMBL" id="VFMN01000001">
    <property type="protein sequence ID" value="TQJ07990.1"/>
    <property type="molecule type" value="Genomic_DNA"/>
</dbReference>
<proteinExistence type="predicted"/>
<sequence length="438" mass="45098">MTAPTTRVPLSAFWHDLPVPARWMLSTIVVDFFGNGLVLPFSVVYLHEVRGFALSLVGVLLAIPALVGIVVVGPGGALVDRIGARPVMTVVVAGQLVTLVVWATTATVPQAVVATVLQGLFNGLAWPTVNALIASLVPSGLRQRYFGVNFTLLNLGIGVGGVVGGLLVDVHRPGTFVALYLVDAATFLAPLAVLLGPLRHVSGKAPTPAADAVTPGAVVADAATYRTLLRDPRLLPILALGFVTAFIGYGQLSSGIPAFARAASGISTQALGWAFAANTAVIVVLQLVVLQRIEGRRRTRLLCVMAAVWGVSFVCLGASSLVPGTVSAALLFGACASVFGLGETFFQPTLPAMVNDLAPDHLRGRYNAMSSLVFQVASVVAPACAGFLVGHGLAGGYVVLLLVGCLAAAGLALLAERRVPPEVNGVRRSPAASGATTR</sequence>
<dbReference type="PROSITE" id="PS50850">
    <property type="entry name" value="MFS"/>
    <property type="match status" value="1"/>
</dbReference>
<evidence type="ECO:0000256" key="1">
    <source>
        <dbReference type="ARBA" id="ARBA00004651"/>
    </source>
</evidence>
<dbReference type="InterPro" id="IPR036259">
    <property type="entry name" value="MFS_trans_sf"/>
</dbReference>
<keyword evidence="3" id="KW-1003">Cell membrane</keyword>
<feature type="transmembrane region" description="Helical" evidence="7">
    <location>
        <begin position="111"/>
        <end position="133"/>
    </location>
</feature>
<keyword evidence="2" id="KW-0813">Transport</keyword>
<dbReference type="InterPro" id="IPR011701">
    <property type="entry name" value="MFS"/>
</dbReference>